<dbReference type="PANTHER" id="PTHR13428">
    <property type="entry name" value="INNER NUCLEAR MEMBRANE PROTEIN MAN1 LEM DOMAIN CONTAINING PROTEIN"/>
    <property type="match status" value="1"/>
</dbReference>
<evidence type="ECO:0000256" key="2">
    <source>
        <dbReference type="ARBA" id="ARBA00004473"/>
    </source>
</evidence>
<evidence type="ECO:0000256" key="12">
    <source>
        <dbReference type="ARBA" id="ARBA00069076"/>
    </source>
</evidence>
<keyword evidence="4" id="KW-0597">Phosphoprotein</keyword>
<dbReference type="FunFam" id="1.10.10.1180:FF:000002">
    <property type="entry name" value="LEM domain-containing protein 2"/>
    <property type="match status" value="1"/>
</dbReference>
<dbReference type="AlphaFoldDB" id="A0AAJ7C8V4"/>
<dbReference type="InterPro" id="IPR035979">
    <property type="entry name" value="RBD_domain_sf"/>
</dbReference>
<keyword evidence="5 14" id="KW-0812">Transmembrane</keyword>
<dbReference type="InterPro" id="IPR041885">
    <property type="entry name" value="MAN1_winged_helix_dom"/>
</dbReference>
<dbReference type="InterPro" id="IPR018996">
    <property type="entry name" value="Man1/Src1-like_C"/>
</dbReference>
<dbReference type="SUPFAM" id="SSF63451">
    <property type="entry name" value="LEM domain"/>
    <property type="match status" value="1"/>
</dbReference>
<evidence type="ECO:0000256" key="13">
    <source>
        <dbReference type="SAM" id="MobiDB-lite"/>
    </source>
</evidence>
<keyword evidence="8 14" id="KW-0472">Membrane</keyword>
<feature type="transmembrane region" description="Helical" evidence="14">
    <location>
        <begin position="358"/>
        <end position="381"/>
    </location>
</feature>
<keyword evidence="6 14" id="KW-1133">Transmembrane helix</keyword>
<feature type="compositionally biased region" description="Polar residues" evidence="13">
    <location>
        <begin position="136"/>
        <end position="145"/>
    </location>
</feature>
<dbReference type="PROSITE" id="PS50954">
    <property type="entry name" value="LEM"/>
    <property type="match status" value="1"/>
</dbReference>
<keyword evidence="7" id="KW-0007">Acetylation</keyword>
<feature type="compositionally biased region" description="Polar residues" evidence="13">
    <location>
        <begin position="116"/>
        <end position="126"/>
    </location>
</feature>
<evidence type="ECO:0000256" key="5">
    <source>
        <dbReference type="ARBA" id="ARBA00022692"/>
    </source>
</evidence>
<dbReference type="Pfam" id="PF03020">
    <property type="entry name" value="LEM"/>
    <property type="match status" value="1"/>
</dbReference>
<sequence length="811" mass="91159">MSVEILSDSELRSKLAEYGYPVGPVTQTTRKILVKKLKNLIETRGGTGSRHSLAARYSSDDTDDDAPSNTIPTKKQTSSNRRKTLANPMPPPPSAPTAPITMTVPRSPVKRPVKSLSRNSDNQASLGSDYDRASPDLTSKSVTKSIQKKMSRSYKLSATDGLETGSDSDIAQEGEKTYSINKFGLDHGKQYDSKMQDRASADPYEWRAQPHVRTTLDDKYVAPPFKPNISPIHPMKEDLYIREDSNKDNPLSNFETPYLSEFTRRLSLRTTANLPSVSRSSLTSSVIGHTPSPVLNEVKETDSNGHFSSLRSSYTTSNTRQPLLSSRYATTPAEKPRDIVRTFKSSTETKEAKNNQNMVSVVLVVVLALFFGLLAIMYLGLGSKTEEIPAISPDSNVPLCLLEDPDHSRPGVNCVLQENLEDVLDLLKKLQPILTKKAIEAACKYSDEVPYLTNKMIINMFTNKVTKFQIENDLNNAQVLAMNNPKWGISLMEVNDEGPGQVLDSMEKVVLSRVDGNIGMVILNPELPMQCYIKNKIYTVFSSLLIVAIGALAVICTHKSVLWYLRYKKRSEKEVFQLVSDIIGMIEAHHHNTVTSSPGGTQETYLAINHVRDELIPPKDRKKMGSIWEKAVTFLDENESRVRREVQQVAGEEFHVWRWLPSNNLNVSNSQVSQCANKKSKVWQGQAFETMEGSVNSLTCSPTPCLKIRHMFDPDVEFEEDWETKVQDAILEKCGDRVKILHIRVDRGSREGCVYMKCMSQEDAGKAYRSLHGWWFDSSLVTVKYLRLERYHERFPDAIHCKTPLKPSNNQ</sequence>
<protein>
    <recommendedName>
        <fullName evidence="12">LEM domain-containing protein 2</fullName>
    </recommendedName>
</protein>
<dbReference type="CDD" id="cd12286">
    <property type="entry name" value="RRM_Man1"/>
    <property type="match status" value="1"/>
</dbReference>
<dbReference type="SUPFAM" id="SSF54928">
    <property type="entry name" value="RNA-binding domain, RBD"/>
    <property type="match status" value="1"/>
</dbReference>
<proteinExistence type="predicted"/>
<evidence type="ECO:0000256" key="3">
    <source>
        <dbReference type="ARBA" id="ARBA00022490"/>
    </source>
</evidence>
<dbReference type="InterPro" id="IPR003887">
    <property type="entry name" value="LEM_dom"/>
</dbReference>
<dbReference type="GO" id="GO:0030514">
    <property type="term" value="P:negative regulation of BMP signaling pathway"/>
    <property type="evidence" value="ECO:0007669"/>
    <property type="project" value="TreeGrafter"/>
</dbReference>
<comment type="subcellular location">
    <subcellularLocation>
        <location evidence="1">Cytoplasm</location>
        <location evidence="1">Cytoskeleton</location>
        <location evidence="1">Spindle</location>
    </subcellularLocation>
    <subcellularLocation>
        <location evidence="2">Nucleus inner membrane</location>
        <topology evidence="2">Multi-pass membrane protein</topology>
    </subcellularLocation>
</comment>
<accession>A0AAJ7C8V4</accession>
<evidence type="ECO:0000256" key="6">
    <source>
        <dbReference type="ARBA" id="ARBA00022989"/>
    </source>
</evidence>
<dbReference type="GO" id="GO:0006998">
    <property type="term" value="P:nuclear envelope organization"/>
    <property type="evidence" value="ECO:0007669"/>
    <property type="project" value="TreeGrafter"/>
</dbReference>
<dbReference type="GO" id="GO:0005819">
    <property type="term" value="C:spindle"/>
    <property type="evidence" value="ECO:0007669"/>
    <property type="project" value="UniProtKB-SubCell"/>
</dbReference>
<evidence type="ECO:0000256" key="8">
    <source>
        <dbReference type="ARBA" id="ARBA00023136"/>
    </source>
</evidence>
<feature type="domain" description="LEM" evidence="15">
    <location>
        <begin position="1"/>
        <end position="44"/>
    </location>
</feature>
<dbReference type="Gene3D" id="1.10.720.40">
    <property type="match status" value="1"/>
</dbReference>
<evidence type="ECO:0000256" key="14">
    <source>
        <dbReference type="SAM" id="Phobius"/>
    </source>
</evidence>
<gene>
    <name evidence="17" type="primary">LOC107272048</name>
</gene>
<keyword evidence="16" id="KW-1185">Reference proteome</keyword>
<organism evidence="16 17">
    <name type="scientific">Cephus cinctus</name>
    <name type="common">Wheat stem sawfly</name>
    <dbReference type="NCBI Taxonomy" id="211228"/>
    <lineage>
        <taxon>Eukaryota</taxon>
        <taxon>Metazoa</taxon>
        <taxon>Ecdysozoa</taxon>
        <taxon>Arthropoda</taxon>
        <taxon>Hexapoda</taxon>
        <taxon>Insecta</taxon>
        <taxon>Pterygota</taxon>
        <taxon>Neoptera</taxon>
        <taxon>Endopterygota</taxon>
        <taxon>Hymenoptera</taxon>
        <taxon>Cephoidea</taxon>
        <taxon>Cephidae</taxon>
        <taxon>Cephus</taxon>
    </lineage>
</organism>
<dbReference type="InterPro" id="IPR052277">
    <property type="entry name" value="INM_ESCRT-Associated"/>
</dbReference>
<dbReference type="FunFam" id="3.30.70.330:FF:000176">
    <property type="entry name" value="Inner nuclear membrane protein Man1"/>
    <property type="match status" value="1"/>
</dbReference>
<keyword evidence="3" id="KW-0963">Cytoplasm</keyword>
<feature type="compositionally biased region" description="Polar residues" evidence="13">
    <location>
        <begin position="304"/>
        <end position="321"/>
    </location>
</feature>
<dbReference type="RefSeq" id="XP_015604245.1">
    <property type="nucleotide sequence ID" value="XM_015748759.2"/>
</dbReference>
<dbReference type="Gene3D" id="1.10.10.1180">
    <property type="entry name" value="MAN1, winged-helix domain"/>
    <property type="match status" value="1"/>
</dbReference>
<dbReference type="InterPro" id="IPR011015">
    <property type="entry name" value="LEM/LEM-like_dom_sf"/>
</dbReference>
<evidence type="ECO:0000256" key="7">
    <source>
        <dbReference type="ARBA" id="ARBA00022990"/>
    </source>
</evidence>
<dbReference type="InterPro" id="IPR012677">
    <property type="entry name" value="Nucleotide-bd_a/b_plait_sf"/>
</dbReference>
<feature type="compositionally biased region" description="Polar residues" evidence="13">
    <location>
        <begin position="67"/>
        <end position="79"/>
    </location>
</feature>
<dbReference type="KEGG" id="ccin:107272048"/>
<dbReference type="PANTHER" id="PTHR13428:SF12">
    <property type="entry name" value="INNER NUCLEAR MEMBRANE PROTEIN MAN1"/>
    <property type="match status" value="1"/>
</dbReference>
<dbReference type="GeneID" id="107272048"/>
<evidence type="ECO:0000256" key="4">
    <source>
        <dbReference type="ARBA" id="ARBA00022553"/>
    </source>
</evidence>
<dbReference type="SMART" id="SM00540">
    <property type="entry name" value="LEM"/>
    <property type="match status" value="1"/>
</dbReference>
<comment type="subunit">
    <text evidence="11">Interacts (via N-terminus) with LMNA isoform C (via C-terminus) (in vitro). Interacts (via LEM domain) with BANF1. Interacts (via C-terminus) with CHMP7. Interacts (via N-terminus) with tubulin; the interaction causes microtubule bundling and stabilization (in vitro).</text>
</comment>
<dbReference type="InterPro" id="IPR034394">
    <property type="entry name" value="Man1_RRM"/>
</dbReference>
<evidence type="ECO:0000313" key="16">
    <source>
        <dbReference type="Proteomes" id="UP000694920"/>
    </source>
</evidence>
<dbReference type="GO" id="GO:0031490">
    <property type="term" value="F:chromatin DNA binding"/>
    <property type="evidence" value="ECO:0007669"/>
    <property type="project" value="TreeGrafter"/>
</dbReference>
<evidence type="ECO:0000259" key="15">
    <source>
        <dbReference type="PROSITE" id="PS50954"/>
    </source>
</evidence>
<evidence type="ECO:0000256" key="9">
    <source>
        <dbReference type="ARBA" id="ARBA00023212"/>
    </source>
</evidence>
<dbReference type="Pfam" id="PF09402">
    <property type="entry name" value="MSC"/>
    <property type="match status" value="1"/>
</dbReference>
<feature type="transmembrane region" description="Helical" evidence="14">
    <location>
        <begin position="537"/>
        <end position="565"/>
    </location>
</feature>
<dbReference type="Proteomes" id="UP000694920">
    <property type="component" value="Unplaced"/>
</dbReference>
<dbReference type="GO" id="GO:0005637">
    <property type="term" value="C:nuclear inner membrane"/>
    <property type="evidence" value="ECO:0007669"/>
    <property type="project" value="UniProtKB-SubCell"/>
</dbReference>
<keyword evidence="10" id="KW-0539">Nucleus</keyword>
<evidence type="ECO:0000256" key="11">
    <source>
        <dbReference type="ARBA" id="ARBA00063442"/>
    </source>
</evidence>
<feature type="region of interest" description="Disordered" evidence="13">
    <location>
        <begin position="293"/>
        <end position="321"/>
    </location>
</feature>
<dbReference type="Gene3D" id="3.30.70.330">
    <property type="match status" value="1"/>
</dbReference>
<dbReference type="CTD" id="37838"/>
<evidence type="ECO:0000313" key="17">
    <source>
        <dbReference type="RefSeq" id="XP_015604245.1"/>
    </source>
</evidence>
<feature type="region of interest" description="Disordered" evidence="13">
    <location>
        <begin position="44"/>
        <end position="170"/>
    </location>
</feature>
<dbReference type="FunFam" id="1.10.720.40:FF:000001">
    <property type="entry name" value="LEM domain containing 2, isoform CRA_a"/>
    <property type="match status" value="1"/>
</dbReference>
<keyword evidence="9" id="KW-0206">Cytoskeleton</keyword>
<evidence type="ECO:0000256" key="10">
    <source>
        <dbReference type="ARBA" id="ARBA00023242"/>
    </source>
</evidence>
<evidence type="ECO:0000256" key="1">
    <source>
        <dbReference type="ARBA" id="ARBA00004186"/>
    </source>
</evidence>
<dbReference type="CDD" id="cd12934">
    <property type="entry name" value="LEM"/>
    <property type="match status" value="1"/>
</dbReference>
<name>A0AAJ7C8V4_CEPCN</name>
<reference evidence="17" key="1">
    <citation type="submission" date="2025-08" db="UniProtKB">
        <authorList>
            <consortium name="RefSeq"/>
        </authorList>
    </citation>
    <scope>IDENTIFICATION</scope>
</reference>